<evidence type="ECO:0008006" key="4">
    <source>
        <dbReference type="Google" id="ProtNLM"/>
    </source>
</evidence>
<reference evidence="2 3" key="1">
    <citation type="submission" date="2016-04" db="EMBL/GenBank/DDBJ databases">
        <title>Draft genome sequence of freshwater magnetotactic bacteria Magnetospirillum marisnigri SP-1 and Magnetospirillum moscoviense BB-1.</title>
        <authorList>
            <person name="Koziaeva V."/>
            <person name="Dziuba M.V."/>
            <person name="Ivanov T.M."/>
            <person name="Kuznetsov B."/>
            <person name="Grouzdev D.S."/>
        </authorList>
    </citation>
    <scope>NUCLEOTIDE SEQUENCE [LARGE SCALE GENOMIC DNA]</scope>
    <source>
        <strain evidence="2 3">BB-1</strain>
    </source>
</reference>
<dbReference type="OrthoDB" id="9789685at2"/>
<dbReference type="EMBL" id="LWQU01000043">
    <property type="protein sequence ID" value="OAN63196.1"/>
    <property type="molecule type" value="Genomic_DNA"/>
</dbReference>
<dbReference type="Pfam" id="PF13852">
    <property type="entry name" value="DUF4197"/>
    <property type="match status" value="1"/>
</dbReference>
<dbReference type="InterPro" id="IPR025245">
    <property type="entry name" value="DUF4197"/>
</dbReference>
<protein>
    <recommendedName>
        <fullName evidence="4">DUF4197 domain-containing protein</fullName>
    </recommendedName>
</protein>
<evidence type="ECO:0000313" key="3">
    <source>
        <dbReference type="Proteomes" id="UP000078543"/>
    </source>
</evidence>
<organism evidence="2 3">
    <name type="scientific">Magnetospirillum moscoviense</name>
    <dbReference type="NCBI Taxonomy" id="1437059"/>
    <lineage>
        <taxon>Bacteria</taxon>
        <taxon>Pseudomonadati</taxon>
        <taxon>Pseudomonadota</taxon>
        <taxon>Alphaproteobacteria</taxon>
        <taxon>Rhodospirillales</taxon>
        <taxon>Rhodospirillaceae</taxon>
        <taxon>Magnetospirillum</taxon>
    </lineage>
</organism>
<name>A0A178MZ35_9PROT</name>
<evidence type="ECO:0000313" key="2">
    <source>
        <dbReference type="EMBL" id="OAN63196.1"/>
    </source>
</evidence>
<keyword evidence="3" id="KW-1185">Reference proteome</keyword>
<proteinExistence type="predicted"/>
<dbReference type="RefSeq" id="WP_068497091.1">
    <property type="nucleotide sequence ID" value="NZ_LWQU01000043.1"/>
</dbReference>
<dbReference type="Proteomes" id="UP000078543">
    <property type="component" value="Unassembled WGS sequence"/>
</dbReference>
<comment type="caution">
    <text evidence="2">The sequence shown here is derived from an EMBL/GenBank/DDBJ whole genome shotgun (WGS) entry which is preliminary data.</text>
</comment>
<gene>
    <name evidence="2" type="ORF">A6A05_06500</name>
</gene>
<feature type="signal peptide" evidence="1">
    <location>
        <begin position="1"/>
        <end position="20"/>
    </location>
</feature>
<accession>A0A178MZ35</accession>
<evidence type="ECO:0000256" key="1">
    <source>
        <dbReference type="SAM" id="SignalP"/>
    </source>
</evidence>
<dbReference type="STRING" id="1437059.A6A05_06500"/>
<dbReference type="AlphaFoldDB" id="A0A178MZ35"/>
<feature type="chain" id="PRO_5008092370" description="DUF4197 domain-containing protein" evidence="1">
    <location>
        <begin position="21"/>
        <end position="252"/>
    </location>
</feature>
<sequence>MRLIALSLLALTVAAPPALAQGSLKDFGKAVLEQQTGGGGVSLPSSGTRGQGLSTGDIASGLKEALRVGTEKVSSQLGRADGYNRDPAIHIPLPDSLQKVQAGLKMAGMSGLTDDLELKLNRAAEAAAPEAKRIFWNALEKMSLDDAKAILNGPSDAATQYFKRTMTPDLKTAMRPVVDKTVSEAGAVKSYESLTASAKGLPMVGDGRAMLTDHVLDGGLKGLFTYLGREEAAIRSDPTKRTSDILRKVFAN</sequence>
<keyword evidence="1" id="KW-0732">Signal</keyword>